<comment type="caution">
    <text evidence="3">The sequence shown here is derived from an EMBL/GenBank/DDBJ whole genome shotgun (WGS) entry which is preliminary data.</text>
</comment>
<keyword evidence="1" id="KW-0472">Membrane</keyword>
<protein>
    <submittedName>
        <fullName evidence="3">Acyltransferase family protein</fullName>
    </submittedName>
</protein>
<feature type="transmembrane region" description="Helical" evidence="1">
    <location>
        <begin position="246"/>
        <end position="271"/>
    </location>
</feature>
<dbReference type="EMBL" id="JAAKZW010000027">
    <property type="protein sequence ID" value="NGO76093.1"/>
    <property type="molecule type" value="Genomic_DNA"/>
</dbReference>
<keyword evidence="1" id="KW-0812">Transmembrane</keyword>
<dbReference type="Proteomes" id="UP000481109">
    <property type="component" value="Unassembled WGS sequence"/>
</dbReference>
<feature type="transmembrane region" description="Helical" evidence="1">
    <location>
        <begin position="310"/>
        <end position="332"/>
    </location>
</feature>
<name>A0A6G4XFT5_9ACTN</name>
<organism evidence="3 4">
    <name type="scientific">Streptomyces mesophilus</name>
    <dbReference type="NCBI Taxonomy" id="1775132"/>
    <lineage>
        <taxon>Bacteria</taxon>
        <taxon>Bacillati</taxon>
        <taxon>Actinomycetota</taxon>
        <taxon>Actinomycetes</taxon>
        <taxon>Kitasatosporales</taxon>
        <taxon>Streptomycetaceae</taxon>
        <taxon>Streptomyces</taxon>
    </lineage>
</organism>
<proteinExistence type="predicted"/>
<sequence length="356" mass="39653">MAQLISAIRTAPALPVPAPDIVRRRPGRDAFFDNAKYLAIVLVAMGHAWEPLPASGRIVEAVYTLVYAVHMPVFIMIAGYFSRTFDGSTAKVQRLLGGVLVPYVVFEVAYTLFQRQLRQPDFPLSLADPYWILWFLPALFLWRLSVPVWRAVRWPLPLALLVAAVASVAGGIGDDLDLGRVLQYLPYFVLGLCLRPEHISRVRDRRVRIAAVPVVAMALLVAYWAVPRMTTSWFFHRYNAQDLGMAAWTGPVMTFALFAAALVLGACFLAWTPGRRMWFTTLGAGTLYGYLLHGFVIRGASYLGWYDHDVLATPVGRVVVSLAAAAVVTLLCTRPVRTALRPVVEPSLDRFVRRAR</sequence>
<dbReference type="InterPro" id="IPR052734">
    <property type="entry name" value="Nod_factor_acetyltransferase"/>
</dbReference>
<feature type="transmembrane region" description="Helical" evidence="1">
    <location>
        <begin position="94"/>
        <end position="113"/>
    </location>
</feature>
<keyword evidence="3" id="KW-0808">Transferase</keyword>
<feature type="transmembrane region" description="Helical" evidence="1">
    <location>
        <begin position="278"/>
        <end position="298"/>
    </location>
</feature>
<dbReference type="PANTHER" id="PTHR37312:SF1">
    <property type="entry name" value="MEMBRANE-BOUND ACYLTRANSFERASE YKRP-RELATED"/>
    <property type="match status" value="1"/>
</dbReference>
<feature type="transmembrane region" description="Helical" evidence="1">
    <location>
        <begin position="154"/>
        <end position="172"/>
    </location>
</feature>
<keyword evidence="3" id="KW-0012">Acyltransferase</keyword>
<evidence type="ECO:0000259" key="2">
    <source>
        <dbReference type="Pfam" id="PF01757"/>
    </source>
</evidence>
<evidence type="ECO:0000256" key="1">
    <source>
        <dbReference type="SAM" id="Phobius"/>
    </source>
</evidence>
<dbReference type="Pfam" id="PF01757">
    <property type="entry name" value="Acyl_transf_3"/>
    <property type="match status" value="1"/>
</dbReference>
<feature type="transmembrane region" description="Helical" evidence="1">
    <location>
        <begin position="31"/>
        <end position="49"/>
    </location>
</feature>
<feature type="transmembrane region" description="Helical" evidence="1">
    <location>
        <begin position="61"/>
        <end position="82"/>
    </location>
</feature>
<evidence type="ECO:0000313" key="4">
    <source>
        <dbReference type="Proteomes" id="UP000481109"/>
    </source>
</evidence>
<dbReference type="GO" id="GO:0016747">
    <property type="term" value="F:acyltransferase activity, transferring groups other than amino-acyl groups"/>
    <property type="evidence" value="ECO:0007669"/>
    <property type="project" value="InterPro"/>
</dbReference>
<gene>
    <name evidence="3" type="ORF">G6045_10485</name>
</gene>
<dbReference type="InterPro" id="IPR002656">
    <property type="entry name" value="Acyl_transf_3_dom"/>
</dbReference>
<feature type="transmembrane region" description="Helical" evidence="1">
    <location>
        <begin position="207"/>
        <end position="226"/>
    </location>
</feature>
<dbReference type="RefSeq" id="WP_165331599.1">
    <property type="nucleotide sequence ID" value="NZ_JAAKZW010000027.1"/>
</dbReference>
<keyword evidence="1" id="KW-1133">Transmembrane helix</keyword>
<evidence type="ECO:0000313" key="3">
    <source>
        <dbReference type="EMBL" id="NGO76093.1"/>
    </source>
</evidence>
<dbReference type="AlphaFoldDB" id="A0A6G4XFT5"/>
<dbReference type="PANTHER" id="PTHR37312">
    <property type="entry name" value="MEMBRANE-BOUND ACYLTRANSFERASE YKRP-RELATED"/>
    <property type="match status" value="1"/>
</dbReference>
<feature type="domain" description="Acyltransferase 3" evidence="2">
    <location>
        <begin position="30"/>
        <end position="332"/>
    </location>
</feature>
<reference evidence="3 4" key="1">
    <citation type="submission" date="2020-02" db="EMBL/GenBank/DDBJ databases">
        <title>Whole-genome analyses of novel actinobacteria.</title>
        <authorList>
            <person name="Sahin N."/>
            <person name="Tokatli A."/>
        </authorList>
    </citation>
    <scope>NUCLEOTIDE SEQUENCE [LARGE SCALE GENOMIC DNA]</scope>
    <source>
        <strain evidence="3 4">YC504</strain>
    </source>
</reference>
<accession>A0A6G4XFT5</accession>
<feature type="transmembrane region" description="Helical" evidence="1">
    <location>
        <begin position="178"/>
        <end position="195"/>
    </location>
</feature>
<feature type="transmembrane region" description="Helical" evidence="1">
    <location>
        <begin position="125"/>
        <end position="142"/>
    </location>
</feature>
<keyword evidence="4" id="KW-1185">Reference proteome</keyword>